<keyword evidence="6" id="KW-0539">Nucleus</keyword>
<dbReference type="InterPro" id="IPR051059">
    <property type="entry name" value="VerF-like"/>
</dbReference>
<dbReference type="GO" id="GO:0000981">
    <property type="term" value="F:DNA-binding transcription factor activity, RNA polymerase II-specific"/>
    <property type="evidence" value="ECO:0007669"/>
    <property type="project" value="InterPro"/>
</dbReference>
<dbReference type="GO" id="GO:0008270">
    <property type="term" value="F:zinc ion binding"/>
    <property type="evidence" value="ECO:0007669"/>
    <property type="project" value="UniProtKB-KW"/>
</dbReference>
<keyword evidence="10" id="KW-1185">Reference proteome</keyword>
<evidence type="ECO:0000313" key="10">
    <source>
        <dbReference type="Proteomes" id="UP001281614"/>
    </source>
</evidence>
<keyword evidence="5" id="KW-0862">Zinc</keyword>
<organism evidence="9 10">
    <name type="scientific">Colletotrichum kahawae</name>
    <name type="common">Coffee berry disease fungus</name>
    <dbReference type="NCBI Taxonomy" id="34407"/>
    <lineage>
        <taxon>Eukaryota</taxon>
        <taxon>Fungi</taxon>
        <taxon>Dikarya</taxon>
        <taxon>Ascomycota</taxon>
        <taxon>Pezizomycotina</taxon>
        <taxon>Sordariomycetes</taxon>
        <taxon>Hypocreomycetidae</taxon>
        <taxon>Glomerellales</taxon>
        <taxon>Glomerellaceae</taxon>
        <taxon>Colletotrichum</taxon>
        <taxon>Colletotrichum gloeosporioides species complex</taxon>
    </lineage>
</organism>
<dbReference type="GO" id="GO:0005634">
    <property type="term" value="C:nucleus"/>
    <property type="evidence" value="ECO:0007669"/>
    <property type="project" value="UniProtKB-SubCell"/>
</dbReference>
<dbReference type="SUPFAM" id="SSF57667">
    <property type="entry name" value="beta-beta-alpha zinc fingers"/>
    <property type="match status" value="1"/>
</dbReference>
<evidence type="ECO:0000256" key="2">
    <source>
        <dbReference type="ARBA" id="ARBA00022723"/>
    </source>
</evidence>
<evidence type="ECO:0000256" key="3">
    <source>
        <dbReference type="ARBA" id="ARBA00022737"/>
    </source>
</evidence>
<dbReference type="SMART" id="SM00355">
    <property type="entry name" value="ZnF_C2H2"/>
    <property type="match status" value="1"/>
</dbReference>
<dbReference type="GO" id="GO:0000978">
    <property type="term" value="F:RNA polymerase II cis-regulatory region sequence-specific DNA binding"/>
    <property type="evidence" value="ECO:0007669"/>
    <property type="project" value="InterPro"/>
</dbReference>
<keyword evidence="2" id="KW-0479">Metal-binding</keyword>
<keyword evidence="3" id="KW-0677">Repeat</keyword>
<evidence type="ECO:0000256" key="1">
    <source>
        <dbReference type="ARBA" id="ARBA00004123"/>
    </source>
</evidence>
<dbReference type="PROSITE" id="PS00028">
    <property type="entry name" value="ZINC_FINGER_C2H2_1"/>
    <property type="match status" value="1"/>
</dbReference>
<sequence length="66" mass="7878">MATPLDKPTLGFPCPVCGMEFQRQDHLKRHVFLHEDYKPFACAKCSRQFSRRCVFDLRRKEMTHHV</sequence>
<dbReference type="Proteomes" id="UP001281614">
    <property type="component" value="Unassembled WGS sequence"/>
</dbReference>
<dbReference type="PANTHER" id="PTHR40626">
    <property type="entry name" value="MIP31509P"/>
    <property type="match status" value="1"/>
</dbReference>
<dbReference type="PROSITE" id="PS50157">
    <property type="entry name" value="ZINC_FINGER_C2H2_2"/>
    <property type="match status" value="1"/>
</dbReference>
<evidence type="ECO:0000313" key="9">
    <source>
        <dbReference type="EMBL" id="KAK2771086.1"/>
    </source>
</evidence>
<protein>
    <recommendedName>
        <fullName evidence="8">C2H2-type domain-containing protein</fullName>
    </recommendedName>
</protein>
<dbReference type="AlphaFoldDB" id="A0AAD9YK64"/>
<comment type="caution">
    <text evidence="9">The sequence shown here is derived from an EMBL/GenBank/DDBJ whole genome shotgun (WGS) entry which is preliminary data.</text>
</comment>
<dbReference type="Pfam" id="PF00096">
    <property type="entry name" value="zf-C2H2"/>
    <property type="match status" value="1"/>
</dbReference>
<accession>A0AAD9YK64</accession>
<evidence type="ECO:0000256" key="6">
    <source>
        <dbReference type="ARBA" id="ARBA00023242"/>
    </source>
</evidence>
<dbReference type="Gene3D" id="3.30.160.60">
    <property type="entry name" value="Classic Zinc Finger"/>
    <property type="match status" value="1"/>
</dbReference>
<dbReference type="EMBL" id="VYYT01000086">
    <property type="protein sequence ID" value="KAK2771086.1"/>
    <property type="molecule type" value="Genomic_DNA"/>
</dbReference>
<dbReference type="InterPro" id="IPR036236">
    <property type="entry name" value="Znf_C2H2_sf"/>
</dbReference>
<name>A0AAD9YK64_COLKA</name>
<feature type="domain" description="C2H2-type" evidence="8">
    <location>
        <begin position="12"/>
        <end position="39"/>
    </location>
</feature>
<dbReference type="GO" id="GO:0000785">
    <property type="term" value="C:chromatin"/>
    <property type="evidence" value="ECO:0007669"/>
    <property type="project" value="TreeGrafter"/>
</dbReference>
<reference evidence="9" key="1">
    <citation type="submission" date="2023-02" db="EMBL/GenBank/DDBJ databases">
        <title>Colletotrichum kahawae CIFC_Que2 genome sequencing and assembly.</title>
        <authorList>
            <person name="Baroncelli R."/>
        </authorList>
    </citation>
    <scope>NUCLEOTIDE SEQUENCE</scope>
    <source>
        <strain evidence="9">CIFC_Que2</strain>
    </source>
</reference>
<proteinExistence type="predicted"/>
<comment type="subcellular location">
    <subcellularLocation>
        <location evidence="1">Nucleus</location>
    </subcellularLocation>
</comment>
<evidence type="ECO:0000256" key="4">
    <source>
        <dbReference type="ARBA" id="ARBA00022771"/>
    </source>
</evidence>
<keyword evidence="4 7" id="KW-0863">Zinc-finger</keyword>
<gene>
    <name evidence="9" type="ORF">CKAH01_14464</name>
</gene>
<evidence type="ECO:0000259" key="8">
    <source>
        <dbReference type="PROSITE" id="PS50157"/>
    </source>
</evidence>
<dbReference type="PANTHER" id="PTHR40626:SF11">
    <property type="entry name" value="ZINC FINGER PROTEIN YPR022C"/>
    <property type="match status" value="1"/>
</dbReference>
<dbReference type="InterPro" id="IPR013087">
    <property type="entry name" value="Znf_C2H2_type"/>
</dbReference>
<evidence type="ECO:0000256" key="7">
    <source>
        <dbReference type="PROSITE-ProRule" id="PRU00042"/>
    </source>
</evidence>
<evidence type="ECO:0000256" key="5">
    <source>
        <dbReference type="ARBA" id="ARBA00022833"/>
    </source>
</evidence>